<name>A0A508TIF1_9BRAD</name>
<evidence type="ECO:0000259" key="11">
    <source>
        <dbReference type="Pfam" id="PF13090"/>
    </source>
</evidence>
<dbReference type="NCBIfam" id="NF003918">
    <property type="entry name" value="PRK05443.1-2"/>
    <property type="match status" value="1"/>
</dbReference>
<comment type="similarity">
    <text evidence="6 7">Belongs to the polyphosphate kinase 1 (PPK1) family.</text>
</comment>
<comment type="caution">
    <text evidence="13">The sequence shown here is derived from an EMBL/GenBank/DDBJ whole genome shotgun (WGS) entry which is preliminary data.</text>
</comment>
<comment type="PTM">
    <text evidence="6 7">An intermediate of this reaction is the autophosphorylated ppk in which a phosphate is covalently linked to a histidine residue through a N-P bond.</text>
</comment>
<feature type="binding site" evidence="6">
    <location>
        <position position="610"/>
    </location>
    <ligand>
        <name>ATP</name>
        <dbReference type="ChEBI" id="CHEBI:30616"/>
    </ligand>
</feature>
<dbReference type="CDD" id="cd09165">
    <property type="entry name" value="PLDc_PaPPK1_C1_like"/>
    <property type="match status" value="1"/>
</dbReference>
<gene>
    <name evidence="6 13" type="primary">ppk</name>
    <name evidence="13" type="ORF">CI1B_51090</name>
</gene>
<evidence type="ECO:0000256" key="1">
    <source>
        <dbReference type="ARBA" id="ARBA00022553"/>
    </source>
</evidence>
<dbReference type="CDD" id="cd09168">
    <property type="entry name" value="PLDc_PaPPK1_C2_like"/>
    <property type="match status" value="1"/>
</dbReference>
<evidence type="ECO:0000256" key="4">
    <source>
        <dbReference type="ARBA" id="ARBA00022777"/>
    </source>
</evidence>
<dbReference type="GO" id="GO:0005524">
    <property type="term" value="F:ATP binding"/>
    <property type="evidence" value="ECO:0007669"/>
    <property type="project" value="UniProtKB-KW"/>
</dbReference>
<dbReference type="RefSeq" id="WP_139862176.1">
    <property type="nucleotide sequence ID" value="NZ_CAADFC020000017.1"/>
</dbReference>
<dbReference type="NCBIfam" id="TIGR03705">
    <property type="entry name" value="poly_P_kin"/>
    <property type="match status" value="1"/>
</dbReference>
<feature type="binding site" evidence="6">
    <location>
        <position position="393"/>
    </location>
    <ligand>
        <name>Mg(2+)</name>
        <dbReference type="ChEBI" id="CHEBI:18420"/>
    </ligand>
</feature>
<dbReference type="Gene3D" id="3.30.1840.10">
    <property type="entry name" value="Polyphosphate kinase middle domain"/>
    <property type="match status" value="1"/>
</dbReference>
<dbReference type="InterPro" id="IPR003414">
    <property type="entry name" value="PP_kinase"/>
</dbReference>
<dbReference type="Proteomes" id="UP000328092">
    <property type="component" value="Unassembled WGS sequence"/>
</dbReference>
<evidence type="ECO:0000313" key="14">
    <source>
        <dbReference type="Proteomes" id="UP000328092"/>
    </source>
</evidence>
<dbReference type="OrthoDB" id="9761456at2"/>
<keyword evidence="2 6" id="KW-0808">Transferase</keyword>
<evidence type="ECO:0000256" key="5">
    <source>
        <dbReference type="ARBA" id="ARBA00022840"/>
    </source>
</evidence>
<comment type="catalytic activity">
    <reaction evidence="6 7">
        <text>[phosphate](n) + ATP = [phosphate](n+1) + ADP</text>
        <dbReference type="Rhea" id="RHEA:19573"/>
        <dbReference type="Rhea" id="RHEA-COMP:9859"/>
        <dbReference type="Rhea" id="RHEA-COMP:14280"/>
        <dbReference type="ChEBI" id="CHEBI:16838"/>
        <dbReference type="ChEBI" id="CHEBI:30616"/>
        <dbReference type="ChEBI" id="CHEBI:456216"/>
        <dbReference type="EC" id="2.7.4.1"/>
    </reaction>
</comment>
<keyword evidence="5 6" id="KW-0067">ATP-binding</keyword>
<feature type="domain" description="Polyphosphate kinase C-terminal" evidence="12">
    <location>
        <begin position="349"/>
        <end position="514"/>
    </location>
</feature>
<dbReference type="InterPro" id="IPR041108">
    <property type="entry name" value="PP_kinase_C_1"/>
</dbReference>
<keyword evidence="6" id="KW-0479">Metal-binding</keyword>
<proteinExistence type="inferred from homology"/>
<evidence type="ECO:0000259" key="10">
    <source>
        <dbReference type="Pfam" id="PF13089"/>
    </source>
</evidence>
<protein>
    <recommendedName>
        <fullName evidence="6 7">Polyphosphate kinase</fullName>
        <ecNumber evidence="6 7">2.7.4.1</ecNumber>
    </recommendedName>
    <alternativeName>
        <fullName evidence="6">ATP-polyphosphate phosphotransferase</fullName>
    </alternativeName>
    <alternativeName>
        <fullName evidence="6">Polyphosphoric acid kinase</fullName>
    </alternativeName>
</protein>
<sequence>MDSAQATEIKEKEAEAPALPAIATSPERFINRELSWLHFNRRVLEESVNQGHPVLERVRFLSISANNLDEFFMVRVAGIKAQVREGIAERSPDGLLPAEQLVMINKTVSQLASDQQAIWSDLRAILSDVGIQLVDGRDVTKSERGWIEDHFLHSIFPLLTPLAIDPAHPFPFIPNLGFTVALQLARISDGKAMNALIRMPGKIDRFIRLPSSKDGAPVRLITLEQATGLFIARLFPGYTVKGQGAFRIIRDSELEIEEEAEDLVRLFETALKRRRRGSVIRLEIEAKMPEELRIFVQHALSAADDEVFLVDGVLAMNELSQLTRLDRPDLEFPPYVPRHPERVRDHGGDIFAAIRQKDLVVHHPYESFDVVVQFLQQAARDPDVVAIKQTLYRTSNNSPIVRALAEAAEAGKSVTALIELKARFDEEANIRWARDLERAGVQVVYGFIELKTHAKLSMVVRREGGNLTTYVHTGTGNYHPVTARIYTDLSYFTSDPIIGRDTVRVFNYITGYAEPSDIEKMAVSPLTLRKRIIEHIHAEAVHVRNGRPGSVWMKMNALVDPDIIDALYEASQAGVSIELVVRGICCLRPGLPGLSENIRVKSVIGRFLEHGRIYCFGMGQGLPSTKAAVYISSADMMPRNLDRRVEVLCPLQNPTVHQQVLEQIMVANLKDNEQSWQLLPDGSSTRMKAAKGEEPFNLHNYFMTNPSLSGRGKSLKESSPRRLTRRNERQQQPSS</sequence>
<reference evidence="13" key="1">
    <citation type="submission" date="2019-02" db="EMBL/GenBank/DDBJ databases">
        <authorList>
            <person name="Pothier F.J."/>
        </authorList>
    </citation>
    <scope>NUCLEOTIDE SEQUENCE</scope>
    <source>
        <strain evidence="13">CI-1B</strain>
    </source>
</reference>
<keyword evidence="6" id="KW-0460">Magnesium</keyword>
<evidence type="ECO:0000256" key="6">
    <source>
        <dbReference type="HAMAP-Rule" id="MF_00347"/>
    </source>
</evidence>
<evidence type="ECO:0000259" key="12">
    <source>
        <dbReference type="Pfam" id="PF17941"/>
    </source>
</evidence>
<evidence type="ECO:0000259" key="9">
    <source>
        <dbReference type="Pfam" id="PF02503"/>
    </source>
</evidence>
<evidence type="ECO:0000256" key="3">
    <source>
        <dbReference type="ARBA" id="ARBA00022741"/>
    </source>
</evidence>
<feature type="region of interest" description="Disordered" evidence="8">
    <location>
        <begin position="702"/>
        <end position="735"/>
    </location>
</feature>
<feature type="binding site" evidence="6">
    <location>
        <position position="486"/>
    </location>
    <ligand>
        <name>ATP</name>
        <dbReference type="ChEBI" id="CHEBI:30616"/>
    </ligand>
</feature>
<dbReference type="InterPro" id="IPR025200">
    <property type="entry name" value="PPK_C_dom2"/>
</dbReference>
<evidence type="ECO:0000256" key="7">
    <source>
        <dbReference type="RuleBase" id="RU003800"/>
    </source>
</evidence>
<dbReference type="PIRSF" id="PIRSF015589">
    <property type="entry name" value="PP_kinase"/>
    <property type="match status" value="1"/>
</dbReference>
<dbReference type="SUPFAM" id="SSF140356">
    <property type="entry name" value="PPK N-terminal domain-like"/>
    <property type="match status" value="1"/>
</dbReference>
<keyword evidence="4 6" id="KW-0418">Kinase</keyword>
<evidence type="ECO:0000313" key="13">
    <source>
        <dbReference type="EMBL" id="VIO74162.1"/>
    </source>
</evidence>
<keyword evidence="14" id="KW-1185">Reference proteome</keyword>
<dbReference type="SUPFAM" id="SSF56024">
    <property type="entry name" value="Phospholipase D/nuclease"/>
    <property type="match status" value="2"/>
</dbReference>
<dbReference type="InterPro" id="IPR024953">
    <property type="entry name" value="PP_kinase_middle"/>
</dbReference>
<feature type="domain" description="Polyphosphate kinase C-terminal" evidence="11">
    <location>
        <begin position="522"/>
        <end position="695"/>
    </location>
</feature>
<dbReference type="InterPro" id="IPR025198">
    <property type="entry name" value="PPK_N_dom"/>
</dbReference>
<dbReference type="PANTHER" id="PTHR30218">
    <property type="entry name" value="POLYPHOSPHATE KINASE"/>
    <property type="match status" value="1"/>
</dbReference>
<dbReference type="PANTHER" id="PTHR30218:SF0">
    <property type="entry name" value="POLYPHOSPHATE KINASE"/>
    <property type="match status" value="1"/>
</dbReference>
<feature type="active site" description="Phosphohistidine intermediate" evidence="6">
    <location>
        <position position="453"/>
    </location>
</feature>
<feature type="domain" description="Polyphosphate kinase N-terminal" evidence="10">
    <location>
        <begin position="29"/>
        <end position="133"/>
    </location>
</feature>
<dbReference type="InterPro" id="IPR036830">
    <property type="entry name" value="PP_kinase_middle_dom_sf"/>
</dbReference>
<dbReference type="GO" id="GO:0006799">
    <property type="term" value="P:polyphosphate biosynthetic process"/>
    <property type="evidence" value="ECO:0007669"/>
    <property type="project" value="UniProtKB-UniRule"/>
</dbReference>
<dbReference type="NCBIfam" id="NF003921">
    <property type="entry name" value="PRK05443.2-2"/>
    <property type="match status" value="1"/>
</dbReference>
<dbReference type="Gene3D" id="3.30.870.10">
    <property type="entry name" value="Endonuclease Chain A"/>
    <property type="match status" value="2"/>
</dbReference>
<dbReference type="GO" id="GO:0008976">
    <property type="term" value="F:polyphosphate kinase activity"/>
    <property type="evidence" value="ECO:0007669"/>
    <property type="project" value="UniProtKB-UniRule"/>
</dbReference>
<feature type="binding site" evidence="6">
    <location>
        <position position="423"/>
    </location>
    <ligand>
        <name>Mg(2+)</name>
        <dbReference type="ChEBI" id="CHEBI:18420"/>
    </ligand>
</feature>
<dbReference type="Pfam" id="PF13089">
    <property type="entry name" value="PP_kinase_N"/>
    <property type="match status" value="1"/>
</dbReference>
<feature type="domain" description="Polyphosphate kinase middle" evidence="9">
    <location>
        <begin position="143"/>
        <end position="322"/>
    </location>
</feature>
<dbReference type="Pfam" id="PF17941">
    <property type="entry name" value="PP_kinase_C_1"/>
    <property type="match status" value="1"/>
</dbReference>
<feature type="binding site" evidence="6">
    <location>
        <position position="582"/>
    </location>
    <ligand>
        <name>ATP</name>
        <dbReference type="ChEBI" id="CHEBI:30616"/>
    </ligand>
</feature>
<accession>A0A508TIF1</accession>
<dbReference type="EMBL" id="CAADFC020000017">
    <property type="protein sequence ID" value="VIO74162.1"/>
    <property type="molecule type" value="Genomic_DNA"/>
</dbReference>
<dbReference type="GO" id="GO:0046872">
    <property type="term" value="F:metal ion binding"/>
    <property type="evidence" value="ECO:0007669"/>
    <property type="project" value="UniProtKB-KW"/>
</dbReference>
<evidence type="ECO:0000256" key="8">
    <source>
        <dbReference type="SAM" id="MobiDB-lite"/>
    </source>
</evidence>
<dbReference type="SUPFAM" id="SSF143724">
    <property type="entry name" value="PHP14-like"/>
    <property type="match status" value="1"/>
</dbReference>
<feature type="binding site" evidence="6">
    <location>
        <position position="67"/>
    </location>
    <ligand>
        <name>ATP</name>
        <dbReference type="ChEBI" id="CHEBI:30616"/>
    </ligand>
</feature>
<dbReference type="Pfam" id="PF02503">
    <property type="entry name" value="PP_kinase"/>
    <property type="match status" value="1"/>
</dbReference>
<dbReference type="HAMAP" id="MF_00347">
    <property type="entry name" value="Polyphosphate_kinase"/>
    <property type="match status" value="1"/>
</dbReference>
<feature type="compositionally biased region" description="Basic and acidic residues" evidence="8">
    <location>
        <begin position="714"/>
        <end position="729"/>
    </location>
</feature>
<dbReference type="InterPro" id="IPR036832">
    <property type="entry name" value="PPK_N_dom_sf"/>
</dbReference>
<dbReference type="EC" id="2.7.4.1" evidence="6 7"/>
<keyword evidence="3 6" id="KW-0547">Nucleotide-binding</keyword>
<dbReference type="Pfam" id="PF13090">
    <property type="entry name" value="PP_kinase_C"/>
    <property type="match status" value="1"/>
</dbReference>
<organism evidence="13 14">
    <name type="scientific">Bradyrhizobium ivorense</name>
    <dbReference type="NCBI Taxonomy" id="2511166"/>
    <lineage>
        <taxon>Bacteria</taxon>
        <taxon>Pseudomonadati</taxon>
        <taxon>Pseudomonadota</taxon>
        <taxon>Alphaproteobacteria</taxon>
        <taxon>Hyphomicrobiales</taxon>
        <taxon>Nitrobacteraceae</taxon>
        <taxon>Bradyrhizobium</taxon>
    </lineage>
</organism>
<dbReference type="GO" id="GO:0009358">
    <property type="term" value="C:polyphosphate kinase complex"/>
    <property type="evidence" value="ECO:0007669"/>
    <property type="project" value="InterPro"/>
</dbReference>
<dbReference type="NCBIfam" id="NF003919">
    <property type="entry name" value="PRK05443.1-4"/>
    <property type="match status" value="1"/>
</dbReference>
<comment type="function">
    <text evidence="6 7">Catalyzes the reversible transfer of the terminal phosphate of ATP to form a long-chain polyphosphate (polyP).</text>
</comment>
<keyword evidence="1 6" id="KW-0597">Phosphoprotein</keyword>
<dbReference type="NCBIfam" id="NF003917">
    <property type="entry name" value="PRK05443.1-1"/>
    <property type="match status" value="1"/>
</dbReference>
<evidence type="ECO:0000256" key="2">
    <source>
        <dbReference type="ARBA" id="ARBA00022679"/>
    </source>
</evidence>
<dbReference type="AlphaFoldDB" id="A0A508TIF1"/>
<comment type="cofactor">
    <cofactor evidence="6">
        <name>Mg(2+)</name>
        <dbReference type="ChEBI" id="CHEBI:18420"/>
    </cofactor>
</comment>
<dbReference type="Gene3D" id="1.20.58.310">
    <property type="entry name" value="Polyphosphate kinase N-terminal domain"/>
    <property type="match status" value="1"/>
</dbReference>